<dbReference type="GeneTree" id="ENSGT00950000182696"/>
<evidence type="ECO:0000313" key="10">
    <source>
        <dbReference type="Ensembl" id="ENSBGRP00000034997.1"/>
    </source>
</evidence>
<evidence type="ECO:0000256" key="2">
    <source>
        <dbReference type="ARBA" id="ARBA00006864"/>
    </source>
</evidence>
<dbReference type="Pfam" id="PF00822">
    <property type="entry name" value="PMP22_Claudin"/>
    <property type="match status" value="1"/>
</dbReference>
<dbReference type="FunFam" id="1.20.140.150:FF:000016">
    <property type="entry name" value="Epithelial membrane protein 3"/>
    <property type="match status" value="1"/>
</dbReference>
<feature type="transmembrane region" description="Helical" evidence="9">
    <location>
        <begin position="211"/>
        <end position="230"/>
    </location>
</feature>
<dbReference type="Gene3D" id="1.20.140.150">
    <property type="match status" value="1"/>
</dbReference>
<dbReference type="Ensembl" id="ENSBGRT00000040465.1">
    <property type="protein sequence ID" value="ENSBGRP00000034997.1"/>
    <property type="gene ID" value="ENSBGRG00000021880.1"/>
</dbReference>
<dbReference type="GO" id="GO:0032060">
    <property type="term" value="P:bleb assembly"/>
    <property type="evidence" value="ECO:0007669"/>
    <property type="project" value="Ensembl"/>
</dbReference>
<dbReference type="InterPro" id="IPR050579">
    <property type="entry name" value="PMP-22/EMP/MP20-like"/>
</dbReference>
<dbReference type="InterPro" id="IPR003934">
    <property type="entry name" value="EMP_3"/>
</dbReference>
<dbReference type="InterPro" id="IPR004031">
    <property type="entry name" value="PMP22/EMP/MP20/Claudin"/>
</dbReference>
<evidence type="ECO:0000256" key="8">
    <source>
        <dbReference type="ARBA" id="ARBA00067201"/>
    </source>
</evidence>
<keyword evidence="6" id="KW-0325">Glycoprotein</keyword>
<comment type="similarity">
    <text evidence="2 9">Belongs to the PMP-22/EMP/MP20 family.</text>
</comment>
<dbReference type="PROSITE" id="PS01222">
    <property type="entry name" value="PMP22_2"/>
    <property type="match status" value="1"/>
</dbReference>
<feature type="transmembrane region" description="Helical" evidence="9">
    <location>
        <begin position="167"/>
        <end position="191"/>
    </location>
</feature>
<protein>
    <recommendedName>
        <fullName evidence="8 9">Epithelial membrane protein 3</fullName>
    </recommendedName>
</protein>
<dbReference type="InterPro" id="IPR004032">
    <property type="entry name" value="PMP22_EMP_MP20"/>
</dbReference>
<comment type="subcellular location">
    <subcellularLocation>
        <location evidence="1 9">Membrane</location>
        <topology evidence="1 9">Multi-pass membrane protein</topology>
    </subcellularLocation>
</comment>
<organism evidence="10 11">
    <name type="scientific">Bos mutus grunniens</name>
    <name type="common">Wild yak</name>
    <name type="synonym">Bos grunniens</name>
    <dbReference type="NCBI Taxonomy" id="30521"/>
    <lineage>
        <taxon>Eukaryota</taxon>
        <taxon>Metazoa</taxon>
        <taxon>Chordata</taxon>
        <taxon>Craniata</taxon>
        <taxon>Vertebrata</taxon>
        <taxon>Euteleostomi</taxon>
        <taxon>Mammalia</taxon>
        <taxon>Eutheria</taxon>
        <taxon>Laurasiatheria</taxon>
        <taxon>Artiodactyla</taxon>
        <taxon>Ruminantia</taxon>
        <taxon>Pecora</taxon>
        <taxon>Bovidae</taxon>
        <taxon>Bovinae</taxon>
        <taxon>Bos</taxon>
    </lineage>
</organism>
<accession>A0A8B9YCX0</accession>
<dbReference type="GO" id="GO:0005886">
    <property type="term" value="C:plasma membrane"/>
    <property type="evidence" value="ECO:0007669"/>
    <property type="project" value="Ensembl"/>
</dbReference>
<dbReference type="AlphaFoldDB" id="A0A8B9YCX0"/>
<sequence>MSLLLLVVSALHILILILLFVATLDKVSQRGGRGRLSLWPRPLALALPGELCLHPTLSREAPTPHFAIKSMLSHGTLPFSQPCLVSLTLPLFLYPSQSWWTLPGKESLNLWYDCTWNSDNKTWACSNVSENGWLKAVQVLMVLSLILCCLSFILFMFQLYTMRRGGLFYATGFCQLCTSVAVFTGALIYAIHAEEILADRPSGGSFGYCFALAWVAFPLALASGIIYIHLRKRE</sequence>
<evidence type="ECO:0000256" key="6">
    <source>
        <dbReference type="ARBA" id="ARBA00023180"/>
    </source>
</evidence>
<reference evidence="10" key="3">
    <citation type="submission" date="2025-09" db="UniProtKB">
        <authorList>
            <consortium name="Ensembl"/>
        </authorList>
    </citation>
    <scope>IDENTIFICATION</scope>
</reference>
<evidence type="ECO:0000256" key="7">
    <source>
        <dbReference type="ARBA" id="ARBA00058515"/>
    </source>
</evidence>
<dbReference type="GO" id="GO:0006915">
    <property type="term" value="P:apoptotic process"/>
    <property type="evidence" value="ECO:0007669"/>
    <property type="project" value="Ensembl"/>
</dbReference>
<dbReference type="PANTHER" id="PTHR10671">
    <property type="entry name" value="EPITHELIAL MEMBRANE PROTEIN-RELATED"/>
    <property type="match status" value="1"/>
</dbReference>
<reference evidence="10" key="2">
    <citation type="submission" date="2025-08" db="UniProtKB">
        <authorList>
            <consortium name="Ensembl"/>
        </authorList>
    </citation>
    <scope>IDENTIFICATION</scope>
</reference>
<evidence type="ECO:0000256" key="3">
    <source>
        <dbReference type="ARBA" id="ARBA00022692"/>
    </source>
</evidence>
<comment type="function">
    <text evidence="7 9">Probably involved in cell proliferation and cell-cell interactions.</text>
</comment>
<name>A0A8B9YCX0_BOSMU</name>
<gene>
    <name evidence="10" type="primary">EMP3</name>
</gene>
<comment type="caution">
    <text evidence="9">Lacks conserved residue(s) required for the propagation of feature annotation.</text>
</comment>
<evidence type="ECO:0000256" key="4">
    <source>
        <dbReference type="ARBA" id="ARBA00022989"/>
    </source>
</evidence>
<evidence type="ECO:0000256" key="5">
    <source>
        <dbReference type="ARBA" id="ARBA00023136"/>
    </source>
</evidence>
<dbReference type="PRINTS" id="PR01453">
    <property type="entry name" value="EPMEMFAMILY"/>
</dbReference>
<keyword evidence="11" id="KW-1185">Reference proteome</keyword>
<feature type="transmembrane region" description="Helical" evidence="9">
    <location>
        <begin position="136"/>
        <end position="160"/>
    </location>
</feature>
<dbReference type="Proteomes" id="UP000694520">
    <property type="component" value="Chromosome 20"/>
</dbReference>
<proteinExistence type="inferred from homology"/>
<reference evidence="10" key="1">
    <citation type="submission" date="2019-05" db="EMBL/GenBank/DDBJ databases">
        <authorList>
            <person name="Zhang S."/>
            <person name="Liu J."/>
        </authorList>
    </citation>
    <scope>NUCLEOTIDE SEQUENCE [LARGE SCALE GENOMIC DNA]</scope>
</reference>
<evidence type="ECO:0000256" key="9">
    <source>
        <dbReference type="RuleBase" id="RU363088"/>
    </source>
</evidence>
<keyword evidence="3 9" id="KW-0812">Transmembrane</keyword>
<evidence type="ECO:0000256" key="1">
    <source>
        <dbReference type="ARBA" id="ARBA00004141"/>
    </source>
</evidence>
<keyword evidence="4 9" id="KW-1133">Transmembrane helix</keyword>
<keyword evidence="5 9" id="KW-0472">Membrane</keyword>
<dbReference type="PRINTS" id="PR01456">
    <property type="entry name" value="EPMEMPROT3"/>
</dbReference>
<dbReference type="PANTHER" id="PTHR10671:SF8">
    <property type="entry name" value="EPITHELIAL MEMBRANE PROTEIN 3"/>
    <property type="match status" value="1"/>
</dbReference>
<evidence type="ECO:0000313" key="11">
    <source>
        <dbReference type="Proteomes" id="UP000694520"/>
    </source>
</evidence>